<proteinExistence type="predicted"/>
<accession>A0A914Z173</accession>
<name>A0A914Z173_9BILA</name>
<organism evidence="1 2">
    <name type="scientific">Panagrolaimus superbus</name>
    <dbReference type="NCBI Taxonomy" id="310955"/>
    <lineage>
        <taxon>Eukaryota</taxon>
        <taxon>Metazoa</taxon>
        <taxon>Ecdysozoa</taxon>
        <taxon>Nematoda</taxon>
        <taxon>Chromadorea</taxon>
        <taxon>Rhabditida</taxon>
        <taxon>Tylenchina</taxon>
        <taxon>Panagrolaimomorpha</taxon>
        <taxon>Panagrolaimoidea</taxon>
        <taxon>Panagrolaimidae</taxon>
        <taxon>Panagrolaimus</taxon>
    </lineage>
</organism>
<dbReference type="WBParaSite" id="PSU_v2.g402.t1">
    <property type="protein sequence ID" value="PSU_v2.g402.t1"/>
    <property type="gene ID" value="PSU_v2.g402"/>
</dbReference>
<dbReference type="Proteomes" id="UP000887577">
    <property type="component" value="Unplaced"/>
</dbReference>
<keyword evidence="1" id="KW-1185">Reference proteome</keyword>
<evidence type="ECO:0000313" key="2">
    <source>
        <dbReference type="WBParaSite" id="PSU_v2.g402.t1"/>
    </source>
</evidence>
<reference evidence="2" key="1">
    <citation type="submission" date="2022-11" db="UniProtKB">
        <authorList>
            <consortium name="WormBaseParasite"/>
        </authorList>
    </citation>
    <scope>IDENTIFICATION</scope>
</reference>
<protein>
    <submittedName>
        <fullName evidence="2">Uncharacterized protein</fullName>
    </submittedName>
</protein>
<evidence type="ECO:0000313" key="1">
    <source>
        <dbReference type="Proteomes" id="UP000887577"/>
    </source>
</evidence>
<sequence length="106" mass="12139">MLHMKSKKPFSLANIFGRKINFQHLEFESLSECLHVPFDEDDDTLYMDPLSPQYVFLLNHLTSSKFLVDLTQVSPDLATSQVETFNSVASGIYRYKKDIFSTVSPS</sequence>
<dbReference type="AlphaFoldDB" id="A0A914Z173"/>